<feature type="DNA-binding region" description="H-T-H motif" evidence="2">
    <location>
        <begin position="31"/>
        <end position="50"/>
    </location>
</feature>
<dbReference type="PANTHER" id="PTHR30055">
    <property type="entry name" value="HTH-TYPE TRANSCRIPTIONAL REGULATOR RUTR"/>
    <property type="match status" value="1"/>
</dbReference>
<keyword evidence="1 2" id="KW-0238">DNA-binding</keyword>
<dbReference type="PANTHER" id="PTHR30055:SF146">
    <property type="entry name" value="HTH-TYPE TRANSCRIPTIONAL DUAL REGULATOR CECR"/>
    <property type="match status" value="1"/>
</dbReference>
<sequence length="206" mass="23020">METTGRSARKRESILDAARELFLRNGYLGTSMDEIAALAKVSKQTVYKHFGDKRRMFVELLTGDMDRADASVAELAEAVPVSQDLAADLRAFARAYLAAVMQPHLIRLRRVVIGEAERFPELAEAWYAGGPEQAYATFAEWFEVLGRRGLIRAEDPVVAAQHFNWLVLSVPINEAMARPDASFERDRLDRVADEAVRVFLAAYGTS</sequence>
<dbReference type="PROSITE" id="PS50977">
    <property type="entry name" value="HTH_TETR_2"/>
    <property type="match status" value="1"/>
</dbReference>
<evidence type="ECO:0000256" key="2">
    <source>
        <dbReference type="PROSITE-ProRule" id="PRU00335"/>
    </source>
</evidence>
<protein>
    <submittedName>
        <fullName evidence="4">TetR/AcrR family transcriptional regulator</fullName>
    </submittedName>
</protein>
<dbReference type="EMBL" id="BAAAUX010000032">
    <property type="protein sequence ID" value="GAA2817399.1"/>
    <property type="molecule type" value="Genomic_DNA"/>
</dbReference>
<reference evidence="4 5" key="1">
    <citation type="journal article" date="2019" name="Int. J. Syst. Evol. Microbiol.">
        <title>The Global Catalogue of Microorganisms (GCM) 10K type strain sequencing project: providing services to taxonomists for standard genome sequencing and annotation.</title>
        <authorList>
            <consortium name="The Broad Institute Genomics Platform"/>
            <consortium name="The Broad Institute Genome Sequencing Center for Infectious Disease"/>
            <person name="Wu L."/>
            <person name="Ma J."/>
        </authorList>
    </citation>
    <scope>NUCLEOTIDE SEQUENCE [LARGE SCALE GENOMIC DNA]</scope>
    <source>
        <strain evidence="4 5">JCM 9383</strain>
    </source>
</reference>
<name>A0ABN3VN00_9PSEU</name>
<dbReference type="InterPro" id="IPR001647">
    <property type="entry name" value="HTH_TetR"/>
</dbReference>
<comment type="caution">
    <text evidence="4">The sequence shown here is derived from an EMBL/GenBank/DDBJ whole genome shotgun (WGS) entry which is preliminary data.</text>
</comment>
<evidence type="ECO:0000313" key="5">
    <source>
        <dbReference type="Proteomes" id="UP001500979"/>
    </source>
</evidence>
<feature type="domain" description="HTH tetR-type" evidence="3">
    <location>
        <begin position="8"/>
        <end position="68"/>
    </location>
</feature>
<dbReference type="PRINTS" id="PR00455">
    <property type="entry name" value="HTHTETR"/>
</dbReference>
<dbReference type="InterPro" id="IPR039536">
    <property type="entry name" value="TetR_C_Proteobacteria"/>
</dbReference>
<gene>
    <name evidence="4" type="ORF">GCM10010470_60990</name>
</gene>
<dbReference type="InterPro" id="IPR036271">
    <property type="entry name" value="Tet_transcr_reg_TetR-rel_C_sf"/>
</dbReference>
<dbReference type="Proteomes" id="UP001500979">
    <property type="component" value="Unassembled WGS sequence"/>
</dbReference>
<accession>A0ABN3VN00</accession>
<dbReference type="SUPFAM" id="SSF46689">
    <property type="entry name" value="Homeodomain-like"/>
    <property type="match status" value="1"/>
</dbReference>
<dbReference type="Pfam" id="PF14246">
    <property type="entry name" value="TetR_C_7"/>
    <property type="match status" value="1"/>
</dbReference>
<evidence type="ECO:0000313" key="4">
    <source>
        <dbReference type="EMBL" id="GAA2817399.1"/>
    </source>
</evidence>
<dbReference type="SUPFAM" id="SSF48498">
    <property type="entry name" value="Tetracyclin repressor-like, C-terminal domain"/>
    <property type="match status" value="1"/>
</dbReference>
<dbReference type="InterPro" id="IPR050109">
    <property type="entry name" value="HTH-type_TetR-like_transc_reg"/>
</dbReference>
<dbReference type="Pfam" id="PF00440">
    <property type="entry name" value="TetR_N"/>
    <property type="match status" value="1"/>
</dbReference>
<proteinExistence type="predicted"/>
<evidence type="ECO:0000259" key="3">
    <source>
        <dbReference type="PROSITE" id="PS50977"/>
    </source>
</evidence>
<organism evidence="4 5">
    <name type="scientific">Saccharopolyspora taberi</name>
    <dbReference type="NCBI Taxonomy" id="60895"/>
    <lineage>
        <taxon>Bacteria</taxon>
        <taxon>Bacillati</taxon>
        <taxon>Actinomycetota</taxon>
        <taxon>Actinomycetes</taxon>
        <taxon>Pseudonocardiales</taxon>
        <taxon>Pseudonocardiaceae</taxon>
        <taxon>Saccharopolyspora</taxon>
    </lineage>
</organism>
<dbReference type="InterPro" id="IPR009057">
    <property type="entry name" value="Homeodomain-like_sf"/>
</dbReference>
<keyword evidence="5" id="KW-1185">Reference proteome</keyword>
<evidence type="ECO:0000256" key="1">
    <source>
        <dbReference type="ARBA" id="ARBA00023125"/>
    </source>
</evidence>
<dbReference type="Gene3D" id="1.10.357.10">
    <property type="entry name" value="Tetracycline Repressor, domain 2"/>
    <property type="match status" value="1"/>
</dbReference>